<dbReference type="InParanoid" id="C7ZF36"/>
<dbReference type="RefSeq" id="XP_003043210.1">
    <property type="nucleotide sequence ID" value="XM_003043164.1"/>
</dbReference>
<protein>
    <submittedName>
        <fullName evidence="1">Uncharacterized protein</fullName>
    </submittedName>
</protein>
<organism evidence="1 2">
    <name type="scientific">Fusarium vanettenii (strain ATCC MYA-4622 / CBS 123669 / FGSC 9596 / NRRL 45880 / 77-13-4)</name>
    <name type="common">Fusarium solani subsp. pisi</name>
    <dbReference type="NCBI Taxonomy" id="660122"/>
    <lineage>
        <taxon>Eukaryota</taxon>
        <taxon>Fungi</taxon>
        <taxon>Dikarya</taxon>
        <taxon>Ascomycota</taxon>
        <taxon>Pezizomycotina</taxon>
        <taxon>Sordariomycetes</taxon>
        <taxon>Hypocreomycetidae</taxon>
        <taxon>Hypocreales</taxon>
        <taxon>Nectriaceae</taxon>
        <taxon>Fusarium</taxon>
        <taxon>Fusarium solani species complex</taxon>
        <taxon>Fusarium vanettenii</taxon>
    </lineage>
</organism>
<dbReference type="VEuPathDB" id="FungiDB:NECHADRAFT_86377"/>
<dbReference type="Proteomes" id="UP000005206">
    <property type="component" value="Chromosome 11"/>
</dbReference>
<dbReference type="OrthoDB" id="2562973at2759"/>
<sequence length="230" mass="25644">MVIPCGCDSDFQTIKVDGKIISTAITLHRFDLPLELGKNEDDLYLKAPFPRFEALDNPQGMSLVLSSAATDDPFLTKLKLREPSAPGGSEEVADSLFDPTVRLYFVPANGQSEAYKYMDVVFKDDTYARLTELRTKYKVPVAQTGYDTSRQVISHVTNTFMKQFGNIFNAARHSSPGDVLKEVAFKGAMMQVLAGLTLVFLGQSRWIFDEVGGNLVKRERASRYQCLPMP</sequence>
<dbReference type="EMBL" id="GG698922">
    <property type="protein sequence ID" value="EEU37497.1"/>
    <property type="molecule type" value="Genomic_DNA"/>
</dbReference>
<reference evidence="1 2" key="1">
    <citation type="journal article" date="2009" name="PLoS Genet.">
        <title>The genome of Nectria haematococca: contribution of supernumerary chromosomes to gene expansion.</title>
        <authorList>
            <person name="Coleman J.J."/>
            <person name="Rounsley S.D."/>
            <person name="Rodriguez-Carres M."/>
            <person name="Kuo A."/>
            <person name="Wasmann C.C."/>
            <person name="Grimwood J."/>
            <person name="Schmutz J."/>
            <person name="Taga M."/>
            <person name="White G.J."/>
            <person name="Zhou S."/>
            <person name="Schwartz D.C."/>
            <person name="Freitag M."/>
            <person name="Ma L.J."/>
            <person name="Danchin E.G."/>
            <person name="Henrissat B."/>
            <person name="Coutinho P.M."/>
            <person name="Nelson D.R."/>
            <person name="Straney D."/>
            <person name="Napoli C.A."/>
            <person name="Barker B.M."/>
            <person name="Gribskov M."/>
            <person name="Rep M."/>
            <person name="Kroken S."/>
            <person name="Molnar I."/>
            <person name="Rensing C."/>
            <person name="Kennell J.C."/>
            <person name="Zamora J."/>
            <person name="Farman M.L."/>
            <person name="Selker E.U."/>
            <person name="Salamov A."/>
            <person name="Shapiro H."/>
            <person name="Pangilinan J."/>
            <person name="Lindquist E."/>
            <person name="Lamers C."/>
            <person name="Grigoriev I.V."/>
            <person name="Geiser D.M."/>
            <person name="Covert S.F."/>
            <person name="Temporini E."/>
            <person name="Vanetten H.D."/>
        </authorList>
    </citation>
    <scope>NUCLEOTIDE SEQUENCE [LARGE SCALE GENOMIC DNA]</scope>
    <source>
        <strain evidence="2">ATCC MYA-4622 / CBS 123669 / FGSC 9596 / NRRL 45880 / 77-13-4</strain>
    </source>
</reference>
<dbReference type="GeneID" id="9665315"/>
<gene>
    <name evidence="1" type="ORF">NECHADRAFT_86377</name>
</gene>
<dbReference type="AlphaFoldDB" id="C7ZF36"/>
<keyword evidence="2" id="KW-1185">Reference proteome</keyword>
<evidence type="ECO:0000313" key="1">
    <source>
        <dbReference type="EMBL" id="EEU37497.1"/>
    </source>
</evidence>
<dbReference type="KEGG" id="nhe:NECHADRAFT_86377"/>
<evidence type="ECO:0000313" key="2">
    <source>
        <dbReference type="Proteomes" id="UP000005206"/>
    </source>
</evidence>
<name>C7ZF36_FUSV7</name>
<accession>C7ZF36</accession>
<proteinExistence type="predicted"/>
<dbReference type="HOGENOM" id="CLU_1205060_0_0_1"/>